<organism evidence="10 11">
    <name type="scientific">Callorhinchus milii</name>
    <name type="common">Ghost shark</name>
    <dbReference type="NCBI Taxonomy" id="7868"/>
    <lineage>
        <taxon>Eukaryota</taxon>
        <taxon>Metazoa</taxon>
        <taxon>Chordata</taxon>
        <taxon>Craniata</taxon>
        <taxon>Vertebrata</taxon>
        <taxon>Chondrichthyes</taxon>
        <taxon>Holocephali</taxon>
        <taxon>Chimaeriformes</taxon>
        <taxon>Callorhinchidae</taxon>
        <taxon>Callorhinchus</taxon>
    </lineage>
</organism>
<keyword evidence="4 6" id="KW-0175">Coiled coil</keyword>
<dbReference type="InterPro" id="IPR037213">
    <property type="entry name" value="Run_dom_sf"/>
</dbReference>
<keyword evidence="3" id="KW-0862">Zinc</keyword>
<reference evidence="10" key="5">
    <citation type="submission" date="2025-09" db="UniProtKB">
        <authorList>
            <consortium name="Ensembl"/>
        </authorList>
    </citation>
    <scope>IDENTIFICATION</scope>
</reference>
<dbReference type="Pfam" id="PF01363">
    <property type="entry name" value="FYVE"/>
    <property type="match status" value="1"/>
</dbReference>
<evidence type="ECO:0000313" key="10">
    <source>
        <dbReference type="Ensembl" id="ENSCMIP00000013054.1"/>
    </source>
</evidence>
<dbReference type="PANTHER" id="PTHR45956:SF4">
    <property type="entry name" value="RUN AND FYVE DOMAIN-CONTAINING PROTEIN 1"/>
    <property type="match status" value="1"/>
</dbReference>
<feature type="coiled-coil region" evidence="6">
    <location>
        <begin position="194"/>
        <end position="224"/>
    </location>
</feature>
<evidence type="ECO:0000256" key="6">
    <source>
        <dbReference type="SAM" id="Coils"/>
    </source>
</evidence>
<dbReference type="GO" id="GO:0015031">
    <property type="term" value="P:protein transport"/>
    <property type="evidence" value="ECO:0007669"/>
    <property type="project" value="TreeGrafter"/>
</dbReference>
<dbReference type="SMART" id="SM00064">
    <property type="entry name" value="FYVE"/>
    <property type="match status" value="1"/>
</dbReference>
<dbReference type="InterPro" id="IPR047331">
    <property type="entry name" value="FYVE_RUFY1"/>
</dbReference>
<dbReference type="InterPro" id="IPR000306">
    <property type="entry name" value="Znf_FYVE"/>
</dbReference>
<evidence type="ECO:0000256" key="4">
    <source>
        <dbReference type="ARBA" id="ARBA00023054"/>
    </source>
</evidence>
<protein>
    <submittedName>
        <fullName evidence="10">RUN and FYVE domain containing 1</fullName>
    </submittedName>
</protein>
<keyword evidence="2 5" id="KW-0863">Zinc-finger</keyword>
<dbReference type="FunFam" id="1.20.58.900:FF:000001">
    <property type="entry name" value="RUN and FYVE domain containing 2"/>
    <property type="match status" value="1"/>
</dbReference>
<dbReference type="PROSITE" id="PS50826">
    <property type="entry name" value="RUN"/>
    <property type="match status" value="1"/>
</dbReference>
<feature type="region of interest" description="Disordered" evidence="7">
    <location>
        <begin position="403"/>
        <end position="424"/>
    </location>
</feature>
<reference evidence="11" key="2">
    <citation type="journal article" date="2007" name="PLoS Biol.">
        <title>Survey sequencing and comparative analysis of the elephant shark (Callorhinchus milii) genome.</title>
        <authorList>
            <person name="Venkatesh B."/>
            <person name="Kirkness E.F."/>
            <person name="Loh Y.H."/>
            <person name="Halpern A.L."/>
            <person name="Lee A.P."/>
            <person name="Johnson J."/>
            <person name="Dandona N."/>
            <person name="Viswanathan L.D."/>
            <person name="Tay A."/>
            <person name="Venter J.C."/>
            <person name="Strausberg R.L."/>
            <person name="Brenner S."/>
        </authorList>
    </citation>
    <scope>NUCLEOTIDE SEQUENCE [LARGE SCALE GENOMIC DNA]</scope>
</reference>
<feature type="domain" description="FYVE-type" evidence="8">
    <location>
        <begin position="489"/>
        <end position="547"/>
    </location>
</feature>
<dbReference type="PANTHER" id="PTHR45956">
    <property type="entry name" value="RUN AND FYVE DOMAIN-CONTAINING PROTEIN 2-LIKE PROTEIN"/>
    <property type="match status" value="1"/>
</dbReference>
<dbReference type="InterPro" id="IPR011011">
    <property type="entry name" value="Znf_FYVE_PHD"/>
</dbReference>
<keyword evidence="1" id="KW-0479">Metal-binding</keyword>
<evidence type="ECO:0000259" key="8">
    <source>
        <dbReference type="PROSITE" id="PS50178"/>
    </source>
</evidence>
<dbReference type="Pfam" id="PF02759">
    <property type="entry name" value="RUN"/>
    <property type="match status" value="1"/>
</dbReference>
<name>A0A4W3HVE1_CALMI</name>
<dbReference type="CDD" id="cd15758">
    <property type="entry name" value="FYVE_RUFY1"/>
    <property type="match status" value="1"/>
</dbReference>
<dbReference type="SUPFAM" id="SSF140741">
    <property type="entry name" value="RUN domain-like"/>
    <property type="match status" value="1"/>
</dbReference>
<dbReference type="InterPro" id="IPR047335">
    <property type="entry name" value="RUFY1-3"/>
</dbReference>
<evidence type="ECO:0000256" key="1">
    <source>
        <dbReference type="ARBA" id="ARBA00022723"/>
    </source>
</evidence>
<dbReference type="AlphaFoldDB" id="A0A4W3HVE1"/>
<dbReference type="InterPro" id="IPR013083">
    <property type="entry name" value="Znf_RING/FYVE/PHD"/>
</dbReference>
<gene>
    <name evidence="10" type="primary">LOC103186471</name>
</gene>
<dbReference type="SUPFAM" id="SSF57903">
    <property type="entry name" value="FYVE/PHD zinc finger"/>
    <property type="match status" value="1"/>
</dbReference>
<dbReference type="GeneTree" id="ENSGT00940000158334"/>
<reference evidence="11" key="3">
    <citation type="journal article" date="2014" name="Nature">
        <title>Elephant shark genome provides unique insights into gnathostome evolution.</title>
        <authorList>
            <consortium name="International Elephant Shark Genome Sequencing Consortium"/>
            <person name="Venkatesh B."/>
            <person name="Lee A.P."/>
            <person name="Ravi V."/>
            <person name="Maurya A.K."/>
            <person name="Lian M.M."/>
            <person name="Swann J.B."/>
            <person name="Ohta Y."/>
            <person name="Flajnik M.F."/>
            <person name="Sutoh Y."/>
            <person name="Kasahara M."/>
            <person name="Hoon S."/>
            <person name="Gangu V."/>
            <person name="Roy S.W."/>
            <person name="Irimia M."/>
            <person name="Korzh V."/>
            <person name="Kondrychyn I."/>
            <person name="Lim Z.W."/>
            <person name="Tay B.H."/>
            <person name="Tohari S."/>
            <person name="Kong K.W."/>
            <person name="Ho S."/>
            <person name="Lorente-Galdos B."/>
            <person name="Quilez J."/>
            <person name="Marques-Bonet T."/>
            <person name="Raney B.J."/>
            <person name="Ingham P.W."/>
            <person name="Tay A."/>
            <person name="Hillier L.W."/>
            <person name="Minx P."/>
            <person name="Boehm T."/>
            <person name="Wilson R.K."/>
            <person name="Brenner S."/>
            <person name="Warren W.C."/>
        </authorList>
    </citation>
    <scope>NUCLEOTIDE SEQUENCE [LARGE SCALE GENOMIC DNA]</scope>
</reference>
<evidence type="ECO:0000256" key="7">
    <source>
        <dbReference type="SAM" id="MobiDB-lite"/>
    </source>
</evidence>
<dbReference type="Ensembl" id="ENSCMIT00000013346.1">
    <property type="protein sequence ID" value="ENSCMIP00000013054.1"/>
    <property type="gene ID" value="ENSCMIG00000006585.1"/>
</dbReference>
<dbReference type="Proteomes" id="UP000314986">
    <property type="component" value="Unassembled WGS sequence"/>
</dbReference>
<dbReference type="SMART" id="SM00593">
    <property type="entry name" value="RUN"/>
    <property type="match status" value="1"/>
</dbReference>
<reference evidence="10" key="4">
    <citation type="submission" date="2025-08" db="UniProtKB">
        <authorList>
            <consortium name="Ensembl"/>
        </authorList>
    </citation>
    <scope>IDENTIFICATION</scope>
</reference>
<feature type="domain" description="RUN" evidence="9">
    <location>
        <begin position="53"/>
        <end position="185"/>
    </location>
</feature>
<dbReference type="GO" id="GO:0005737">
    <property type="term" value="C:cytoplasm"/>
    <property type="evidence" value="ECO:0007669"/>
    <property type="project" value="UniProtKB-ARBA"/>
</dbReference>
<dbReference type="InterPro" id="IPR017455">
    <property type="entry name" value="Znf_FYVE-rel"/>
</dbReference>
<sequence length="555" mass="63771">MGPNVKFSPILKKMFSLDANEQVMNERINLMNMMKLSIKVLIQSALTLGRTMDTDHPPLQQFFVVMEQSLKHGLKAKKTFLGPGKSFWGPLELVEKFCPEAAEIATSVRDLPGLKTPVGRGRAWLHLALMQKKMADYLKALIDRKDVLSEFYESNALMLHDEGAVLVGLLVGLTVIDANLCLKGEDLDSQVIILAAANDRINSLQAEQNRLKEENSSILETSERRVEVSRQDSEVELETYRQTRQGLDEMYNEVWKQLKEEKYCRTQLERELELQESLKQEMEIAMKLLEKDTHEKQDTLVALRQQLEEVKAINLQMCHKSHDSDGTMQQKTEMISCLEEKMNRMIVAMKQMEERLQQSEAARQSAEETTQKIKQEFAGKIENLQQQLSDLDKQRSVLDSELKAEKEQRQNLQQQLQQEREATSQLKAQLQQMSGLEKEMQKLQDEKKQLHKICEEQEQALQEMGLHLSHSPFCCCQTFCLQGNAWLKDDEATTCKQCEKEFSISRRKHHCRNCGDIFCNNCSGNELALPSYPKPVRVCDTCHTLLLQRCSSNAS</sequence>
<feature type="coiled-coil region" evidence="6">
    <location>
        <begin position="265"/>
        <end position="306"/>
    </location>
</feature>
<accession>A0A4W3HVE1</accession>
<dbReference type="GO" id="GO:0030100">
    <property type="term" value="P:regulation of endocytosis"/>
    <property type="evidence" value="ECO:0007669"/>
    <property type="project" value="TreeGrafter"/>
</dbReference>
<evidence type="ECO:0000256" key="3">
    <source>
        <dbReference type="ARBA" id="ARBA00022833"/>
    </source>
</evidence>
<evidence type="ECO:0000259" key="9">
    <source>
        <dbReference type="PROSITE" id="PS50826"/>
    </source>
</evidence>
<reference evidence="11" key="1">
    <citation type="journal article" date="2006" name="Science">
        <title>Ancient noncoding elements conserved in the human genome.</title>
        <authorList>
            <person name="Venkatesh B."/>
            <person name="Kirkness E.F."/>
            <person name="Loh Y.H."/>
            <person name="Halpern A.L."/>
            <person name="Lee A.P."/>
            <person name="Johnson J."/>
            <person name="Dandona N."/>
            <person name="Viswanathan L.D."/>
            <person name="Tay A."/>
            <person name="Venter J.C."/>
            <person name="Strausberg R.L."/>
            <person name="Brenner S."/>
        </authorList>
    </citation>
    <scope>NUCLEOTIDE SEQUENCE [LARGE SCALE GENOMIC DNA]</scope>
</reference>
<dbReference type="PROSITE" id="PS50178">
    <property type="entry name" value="ZF_FYVE"/>
    <property type="match status" value="1"/>
</dbReference>
<dbReference type="Gene3D" id="3.30.40.10">
    <property type="entry name" value="Zinc/RING finger domain, C3HC4 (zinc finger)"/>
    <property type="match status" value="1"/>
</dbReference>
<keyword evidence="11" id="KW-1185">Reference proteome</keyword>
<evidence type="ECO:0000256" key="5">
    <source>
        <dbReference type="PROSITE-ProRule" id="PRU00091"/>
    </source>
</evidence>
<dbReference type="Gene3D" id="1.20.58.900">
    <property type="match status" value="1"/>
</dbReference>
<dbReference type="GO" id="GO:0008270">
    <property type="term" value="F:zinc ion binding"/>
    <property type="evidence" value="ECO:0007669"/>
    <property type="project" value="UniProtKB-KW"/>
</dbReference>
<evidence type="ECO:0000313" key="11">
    <source>
        <dbReference type="Proteomes" id="UP000314986"/>
    </source>
</evidence>
<proteinExistence type="predicted"/>
<evidence type="ECO:0000256" key="2">
    <source>
        <dbReference type="ARBA" id="ARBA00022771"/>
    </source>
</evidence>
<dbReference type="InterPro" id="IPR004012">
    <property type="entry name" value="Run_dom"/>
</dbReference>
<dbReference type="FunFam" id="3.30.40.10:FF:000046">
    <property type="entry name" value="RUN and FYVE domain containing 2"/>
    <property type="match status" value="1"/>
</dbReference>